<name>A0A928W1L3_9CYAN</name>
<dbReference type="SUPFAM" id="SSF47090">
    <property type="entry name" value="PGBD-like"/>
    <property type="match status" value="2"/>
</dbReference>
<dbReference type="InterPro" id="IPR036365">
    <property type="entry name" value="PGBD-like_sf"/>
</dbReference>
<reference evidence="3" key="1">
    <citation type="submission" date="2020-10" db="EMBL/GenBank/DDBJ databases">
        <authorList>
            <person name="Castelo-Branco R."/>
            <person name="Eusebio N."/>
            <person name="Adriana R."/>
            <person name="Vieira A."/>
            <person name="Brugerolle De Fraissinette N."/>
            <person name="Rezende De Castro R."/>
            <person name="Schneider M.P."/>
            <person name="Vasconcelos V."/>
            <person name="Leao P.N."/>
        </authorList>
    </citation>
    <scope>NUCLEOTIDE SEQUENCE</scope>
    <source>
        <strain evidence="3">LEGE 11467</strain>
    </source>
</reference>
<evidence type="ECO:0000313" key="3">
    <source>
        <dbReference type="EMBL" id="MBE9041580.1"/>
    </source>
</evidence>
<evidence type="ECO:0000313" key="4">
    <source>
        <dbReference type="Proteomes" id="UP000621799"/>
    </source>
</evidence>
<keyword evidence="1" id="KW-1133">Transmembrane helix</keyword>
<sequence length="380" mass="41868">MDRIERRNIGLDIETPLLLTQHRQKKTTDKSTNKWRKQMPKGAIPWRIDRPFTEFSIKLIMYRVSVAIVSISLSLTGFLLPLEASAQSVFSQRSLPQVTFGSRTLRFGLAGTDVVELQQRLQQLGYNVPSSGIFDDSTEAAVIAFQFDRGLTADGEVGIETQDALTSSIPSTSFNSGNLLVLQRGDRGDRVLQLQQLLQNLGYPPGSLDGVFGLETEAAVVDFQLLNRLSPTGVVDAQTESTLLGLAPPIQRPFQPLPTGAVGREQNVYAVVVPVRQSLYAGALLQGIRQLRPDAVLVENADRGAYINAGSFNNCDRAEDFAELLQDEGYEASVAYFANREFFAVDGQTPLYSPYGLSSFDRFDRPLVVPASPTSLPRFY</sequence>
<feature type="transmembrane region" description="Helical" evidence="1">
    <location>
        <begin position="60"/>
        <end position="82"/>
    </location>
</feature>
<dbReference type="EMBL" id="JADEXN010000215">
    <property type="protein sequence ID" value="MBE9041580.1"/>
    <property type="molecule type" value="Genomic_DNA"/>
</dbReference>
<feature type="domain" description="Peptidoglycan binding-like" evidence="2">
    <location>
        <begin position="111"/>
        <end position="165"/>
    </location>
</feature>
<accession>A0A928W1L3</accession>
<dbReference type="Gene3D" id="1.10.101.10">
    <property type="entry name" value="PGBD-like superfamily/PGBD"/>
    <property type="match status" value="2"/>
</dbReference>
<dbReference type="AlphaFoldDB" id="A0A928W1L3"/>
<keyword evidence="1" id="KW-0812">Transmembrane</keyword>
<keyword evidence="1" id="KW-0472">Membrane</keyword>
<organism evidence="3 4">
    <name type="scientific">Zarconia navalis LEGE 11467</name>
    <dbReference type="NCBI Taxonomy" id="1828826"/>
    <lineage>
        <taxon>Bacteria</taxon>
        <taxon>Bacillati</taxon>
        <taxon>Cyanobacteriota</taxon>
        <taxon>Cyanophyceae</taxon>
        <taxon>Oscillatoriophycideae</taxon>
        <taxon>Oscillatoriales</taxon>
        <taxon>Oscillatoriales incertae sedis</taxon>
        <taxon>Zarconia</taxon>
        <taxon>Zarconia navalis</taxon>
    </lineage>
</organism>
<dbReference type="InterPro" id="IPR036366">
    <property type="entry name" value="PGBDSf"/>
</dbReference>
<protein>
    <submittedName>
        <fullName evidence="3">Peptidoglycan-binding protein</fullName>
    </submittedName>
</protein>
<dbReference type="InterPro" id="IPR002477">
    <property type="entry name" value="Peptidoglycan-bd-like"/>
</dbReference>
<keyword evidence="4" id="KW-1185">Reference proteome</keyword>
<gene>
    <name evidence="3" type="ORF">IQ235_12395</name>
</gene>
<evidence type="ECO:0000259" key="2">
    <source>
        <dbReference type="Pfam" id="PF01471"/>
    </source>
</evidence>
<dbReference type="RefSeq" id="WP_264321782.1">
    <property type="nucleotide sequence ID" value="NZ_JADEXN010000215.1"/>
</dbReference>
<dbReference type="Pfam" id="PF01471">
    <property type="entry name" value="PG_binding_1"/>
    <property type="match status" value="2"/>
</dbReference>
<comment type="caution">
    <text evidence="3">The sequence shown here is derived from an EMBL/GenBank/DDBJ whole genome shotgun (WGS) entry which is preliminary data.</text>
</comment>
<evidence type="ECO:0000256" key="1">
    <source>
        <dbReference type="SAM" id="Phobius"/>
    </source>
</evidence>
<dbReference type="Proteomes" id="UP000621799">
    <property type="component" value="Unassembled WGS sequence"/>
</dbReference>
<feature type="domain" description="Peptidoglycan binding-like" evidence="2">
    <location>
        <begin position="187"/>
        <end position="240"/>
    </location>
</feature>
<proteinExistence type="predicted"/>